<dbReference type="Proteomes" id="UP000053780">
    <property type="component" value="Unassembled WGS sequence"/>
</dbReference>
<keyword evidence="2" id="KW-1185">Reference proteome</keyword>
<evidence type="ECO:0000313" key="2">
    <source>
        <dbReference type="Proteomes" id="UP000053780"/>
    </source>
</evidence>
<dbReference type="OrthoDB" id="2196396at2759"/>
<evidence type="ECO:0000313" key="1">
    <source>
        <dbReference type="EMBL" id="EQB60992.1"/>
    </source>
</evidence>
<dbReference type="HOGENOM" id="CLU_855539_0_0_1"/>
<accession>T0L0A9</accession>
<dbReference type="VEuPathDB" id="MicrosporidiaDB:NAPIS_ORF01445"/>
<organism evidence="1 2">
    <name type="scientific">Vairimorpha apis BRL 01</name>
    <dbReference type="NCBI Taxonomy" id="1037528"/>
    <lineage>
        <taxon>Eukaryota</taxon>
        <taxon>Fungi</taxon>
        <taxon>Fungi incertae sedis</taxon>
        <taxon>Microsporidia</taxon>
        <taxon>Nosematidae</taxon>
        <taxon>Vairimorpha</taxon>
    </lineage>
</organism>
<dbReference type="AlphaFoldDB" id="T0L0A9"/>
<protein>
    <recommendedName>
        <fullName evidence="3">SANTA domain-containing protein</fullName>
    </recommendedName>
</protein>
<reference evidence="1 2" key="1">
    <citation type="journal article" date="2013" name="BMC Genomics">
        <title>Genome sequencing and comparative genomics of honey bee microsporidia, Nosema apis reveal novel insights into host-parasite interactions.</title>
        <authorList>
            <person name="Chen Yp."/>
            <person name="Pettis J.S."/>
            <person name="Zhao Y."/>
            <person name="Liu X."/>
            <person name="Tallon L.J."/>
            <person name="Sadzewicz L.D."/>
            <person name="Li R."/>
            <person name="Zheng H."/>
            <person name="Huang S."/>
            <person name="Zhang X."/>
            <person name="Hamilton M.C."/>
            <person name="Pernal S.F."/>
            <person name="Melathopoulos A.P."/>
            <person name="Yan X."/>
            <person name="Evans J.D."/>
        </authorList>
    </citation>
    <scope>NUCLEOTIDE SEQUENCE [LARGE SCALE GENOMIC DNA]</scope>
    <source>
        <strain evidence="1 2">BRL 01</strain>
    </source>
</reference>
<dbReference type="EMBL" id="KE647189">
    <property type="protein sequence ID" value="EQB60992.1"/>
    <property type="molecule type" value="Genomic_DNA"/>
</dbReference>
<evidence type="ECO:0008006" key="3">
    <source>
        <dbReference type="Google" id="ProtNLM"/>
    </source>
</evidence>
<proteinExistence type="predicted"/>
<sequence>MNHPEDILNQGLLDNLPDYTIFKKKTPKMRRYASTSKKYINDWHFTFIKNLNSKINYKYWISLNGYIDNHYIQSSPIINAVNNIIYTENSMYYLGKSNLSLPHPLFDRLELVKFTNGFPKDWKDIICKQIYKIFGDVRIENSDVDHLCFFEKTYNKIFNENIKNNHNKDGNNFNADGIILDDKFLGKTTLNEPNKLNISINKDEEKIFKNIDNNTEKLNDIFFDNDISNARINNINIKESLCNTKVEKINEIKILNDVMLNNTINIADEKLFKNVKSIRKDVNDIDLFLEENINEFFDNKKENEKINHKLRLYDIDKQKIKMTVI</sequence>
<gene>
    <name evidence="1" type="ORF">NAPIS_ORF01445</name>
</gene>
<name>T0L0A9_9MICR</name>